<dbReference type="Proteomes" id="UP000734854">
    <property type="component" value="Unassembled WGS sequence"/>
</dbReference>
<proteinExistence type="predicted"/>
<sequence length="109" mass="11721">MSRPRAIYHGIAISPGAKLGFPFGGDAESQIRCSRPDSMRALMLCELDTLIWASEESAPGKAHEAATIALCSHARSMKDGVFFLDRGGCATVLPQQVFHQGARLCLAVF</sequence>
<name>A0A8J5FMM8_ZINOF</name>
<protein>
    <submittedName>
        <fullName evidence="1">Uncharacterized protein</fullName>
    </submittedName>
</protein>
<keyword evidence="2" id="KW-1185">Reference proteome</keyword>
<reference evidence="1 2" key="1">
    <citation type="submission" date="2020-08" db="EMBL/GenBank/DDBJ databases">
        <title>Plant Genome Project.</title>
        <authorList>
            <person name="Zhang R.-G."/>
        </authorList>
    </citation>
    <scope>NUCLEOTIDE SEQUENCE [LARGE SCALE GENOMIC DNA]</scope>
    <source>
        <tissue evidence="1">Rhizome</tissue>
    </source>
</reference>
<dbReference type="AlphaFoldDB" id="A0A8J5FMM8"/>
<evidence type="ECO:0000313" key="1">
    <source>
        <dbReference type="EMBL" id="KAG6490514.1"/>
    </source>
</evidence>
<comment type="caution">
    <text evidence="1">The sequence shown here is derived from an EMBL/GenBank/DDBJ whole genome shotgun (WGS) entry which is preliminary data.</text>
</comment>
<evidence type="ECO:0000313" key="2">
    <source>
        <dbReference type="Proteomes" id="UP000734854"/>
    </source>
</evidence>
<dbReference type="EMBL" id="JACMSC010000014">
    <property type="protein sequence ID" value="KAG6490514.1"/>
    <property type="molecule type" value="Genomic_DNA"/>
</dbReference>
<organism evidence="1 2">
    <name type="scientific">Zingiber officinale</name>
    <name type="common">Ginger</name>
    <name type="synonym">Amomum zingiber</name>
    <dbReference type="NCBI Taxonomy" id="94328"/>
    <lineage>
        <taxon>Eukaryota</taxon>
        <taxon>Viridiplantae</taxon>
        <taxon>Streptophyta</taxon>
        <taxon>Embryophyta</taxon>
        <taxon>Tracheophyta</taxon>
        <taxon>Spermatophyta</taxon>
        <taxon>Magnoliopsida</taxon>
        <taxon>Liliopsida</taxon>
        <taxon>Zingiberales</taxon>
        <taxon>Zingiberaceae</taxon>
        <taxon>Zingiber</taxon>
    </lineage>
</organism>
<accession>A0A8J5FMM8</accession>
<gene>
    <name evidence="1" type="ORF">ZIOFF_051812</name>
</gene>